<reference evidence="1 2" key="1">
    <citation type="submission" date="2021-06" db="EMBL/GenBank/DDBJ databases">
        <title>Caerostris darwini draft genome.</title>
        <authorList>
            <person name="Kono N."/>
            <person name="Arakawa K."/>
        </authorList>
    </citation>
    <scope>NUCLEOTIDE SEQUENCE [LARGE SCALE GENOMIC DNA]</scope>
</reference>
<keyword evidence="2" id="KW-1185">Reference proteome</keyword>
<evidence type="ECO:0000313" key="2">
    <source>
        <dbReference type="Proteomes" id="UP001054837"/>
    </source>
</evidence>
<dbReference type="AlphaFoldDB" id="A0AAV4QKA7"/>
<dbReference type="Proteomes" id="UP001054837">
    <property type="component" value="Unassembled WGS sequence"/>
</dbReference>
<accession>A0AAV4QKA7</accession>
<organism evidence="1 2">
    <name type="scientific">Caerostris darwini</name>
    <dbReference type="NCBI Taxonomy" id="1538125"/>
    <lineage>
        <taxon>Eukaryota</taxon>
        <taxon>Metazoa</taxon>
        <taxon>Ecdysozoa</taxon>
        <taxon>Arthropoda</taxon>
        <taxon>Chelicerata</taxon>
        <taxon>Arachnida</taxon>
        <taxon>Araneae</taxon>
        <taxon>Araneomorphae</taxon>
        <taxon>Entelegynae</taxon>
        <taxon>Araneoidea</taxon>
        <taxon>Araneidae</taxon>
        <taxon>Caerostris</taxon>
    </lineage>
</organism>
<protein>
    <submittedName>
        <fullName evidence="1">Uncharacterized protein</fullName>
    </submittedName>
</protein>
<sequence length="143" mass="16674">MRTNANPKCRHFVSDATGMPSNLTHHAFNLPSLETTSFGISVLPFKYTPKEKERERADYKYRLLCEMSWVIAFVFPTQHTHKHRKKKKLFKIVFVFFCSSFRIVPRRVFSCARQSSRRGGGARRKIVFSALSVRCGVRERACR</sequence>
<dbReference type="EMBL" id="BPLQ01004659">
    <property type="protein sequence ID" value="GIY09580.1"/>
    <property type="molecule type" value="Genomic_DNA"/>
</dbReference>
<gene>
    <name evidence="1" type="ORF">CDAR_598241</name>
</gene>
<evidence type="ECO:0000313" key="1">
    <source>
        <dbReference type="EMBL" id="GIY09580.1"/>
    </source>
</evidence>
<name>A0AAV4QKA7_9ARAC</name>
<comment type="caution">
    <text evidence="1">The sequence shown here is derived from an EMBL/GenBank/DDBJ whole genome shotgun (WGS) entry which is preliminary data.</text>
</comment>
<proteinExistence type="predicted"/>